<reference evidence="1 2" key="1">
    <citation type="submission" date="2023-03" db="EMBL/GenBank/DDBJ databases">
        <title>High-quality genome of Scylla paramamosain provides insights in environmental adaptation.</title>
        <authorList>
            <person name="Zhang L."/>
        </authorList>
    </citation>
    <scope>NUCLEOTIDE SEQUENCE [LARGE SCALE GENOMIC DNA]</scope>
    <source>
        <strain evidence="1">LZ_2023a</strain>
        <tissue evidence="1">Muscle</tissue>
    </source>
</reference>
<dbReference type="AlphaFoldDB" id="A0AAW0U8E2"/>
<gene>
    <name evidence="1" type="ORF">O3P69_005416</name>
</gene>
<name>A0AAW0U8E2_SCYPA</name>
<dbReference type="Proteomes" id="UP001487740">
    <property type="component" value="Unassembled WGS sequence"/>
</dbReference>
<keyword evidence="2" id="KW-1185">Reference proteome</keyword>
<proteinExistence type="predicted"/>
<comment type="caution">
    <text evidence="1">The sequence shown here is derived from an EMBL/GenBank/DDBJ whole genome shotgun (WGS) entry which is preliminary data.</text>
</comment>
<accession>A0AAW0U8E2</accession>
<organism evidence="1 2">
    <name type="scientific">Scylla paramamosain</name>
    <name type="common">Mud crab</name>
    <dbReference type="NCBI Taxonomy" id="85552"/>
    <lineage>
        <taxon>Eukaryota</taxon>
        <taxon>Metazoa</taxon>
        <taxon>Ecdysozoa</taxon>
        <taxon>Arthropoda</taxon>
        <taxon>Crustacea</taxon>
        <taxon>Multicrustacea</taxon>
        <taxon>Malacostraca</taxon>
        <taxon>Eumalacostraca</taxon>
        <taxon>Eucarida</taxon>
        <taxon>Decapoda</taxon>
        <taxon>Pleocyemata</taxon>
        <taxon>Brachyura</taxon>
        <taxon>Eubrachyura</taxon>
        <taxon>Portunoidea</taxon>
        <taxon>Portunidae</taxon>
        <taxon>Portuninae</taxon>
        <taxon>Scylla</taxon>
    </lineage>
</organism>
<protein>
    <submittedName>
        <fullName evidence="1">Uncharacterized protein</fullName>
    </submittedName>
</protein>
<dbReference type="EMBL" id="JARAKH010000016">
    <property type="protein sequence ID" value="KAK8396358.1"/>
    <property type="molecule type" value="Genomic_DNA"/>
</dbReference>
<sequence length="112" mass="12765">MRDRIGVKDKNKRCYWGRDGREEERPPLTQCRLRRDCGRNYTAGILSEIYIITVYFEEQAAVSVSVKWLTVKCQSLGRGEPPPRGVRVLQCASSVVPCSVTLSYVPVMWRAA</sequence>
<evidence type="ECO:0000313" key="1">
    <source>
        <dbReference type="EMBL" id="KAK8396358.1"/>
    </source>
</evidence>
<evidence type="ECO:0000313" key="2">
    <source>
        <dbReference type="Proteomes" id="UP001487740"/>
    </source>
</evidence>